<keyword evidence="3" id="KW-0677">Repeat</keyword>
<dbReference type="EC" id="3.1.1.97" evidence="6"/>
<comment type="catalytic activity">
    <reaction evidence="7">
        <text>diphthine methyl ester-[translation elongation factor 2] + H2O = diphthine-[translation elongation factor 2] + methanol + H(+)</text>
        <dbReference type="Rhea" id="RHEA:42656"/>
        <dbReference type="Rhea" id="RHEA-COMP:10172"/>
        <dbReference type="Rhea" id="RHEA-COMP:10173"/>
        <dbReference type="ChEBI" id="CHEBI:15377"/>
        <dbReference type="ChEBI" id="CHEBI:15378"/>
        <dbReference type="ChEBI" id="CHEBI:17790"/>
        <dbReference type="ChEBI" id="CHEBI:79005"/>
        <dbReference type="ChEBI" id="CHEBI:82696"/>
        <dbReference type="EC" id="3.1.1.97"/>
    </reaction>
</comment>
<feature type="region of interest" description="Disordered" evidence="8">
    <location>
        <begin position="46"/>
        <end position="74"/>
    </location>
</feature>
<dbReference type="SMART" id="SM00320">
    <property type="entry name" value="WD40"/>
    <property type="match status" value="3"/>
</dbReference>
<dbReference type="InterPro" id="IPR015943">
    <property type="entry name" value="WD40/YVTN_repeat-like_dom_sf"/>
</dbReference>
<dbReference type="SUPFAM" id="SSF50978">
    <property type="entry name" value="WD40 repeat-like"/>
    <property type="match status" value="1"/>
</dbReference>
<evidence type="ECO:0000256" key="1">
    <source>
        <dbReference type="ARBA" id="ARBA00005156"/>
    </source>
</evidence>
<evidence type="ECO:0000256" key="5">
    <source>
        <dbReference type="ARBA" id="ARBA00038092"/>
    </source>
</evidence>
<reference evidence="9 10" key="1">
    <citation type="submission" date="2016-06" db="EMBL/GenBank/DDBJ databases">
        <title>Evolution of pathogenesis and genome organization in the Tremellales.</title>
        <authorList>
            <person name="Cuomo C."/>
            <person name="Litvintseva A."/>
            <person name="Heitman J."/>
            <person name="Chen Y."/>
            <person name="Sun S."/>
            <person name="Springer D."/>
            <person name="Dromer F."/>
            <person name="Young S."/>
            <person name="Zeng Q."/>
            <person name="Chapman S."/>
            <person name="Gujja S."/>
            <person name="Saif S."/>
            <person name="Birren B."/>
        </authorList>
    </citation>
    <scope>NUCLEOTIDE SEQUENCE [LARGE SCALE GENOMIC DNA]</scope>
    <source>
        <strain evidence="9 10">CBS 7118</strain>
    </source>
</reference>
<dbReference type="PANTHER" id="PTHR46042:SF1">
    <property type="entry name" value="DIPHTHINE METHYLTRANSFERASE"/>
    <property type="match status" value="1"/>
</dbReference>
<dbReference type="GO" id="GO:0005737">
    <property type="term" value="C:cytoplasm"/>
    <property type="evidence" value="ECO:0007669"/>
    <property type="project" value="TreeGrafter"/>
</dbReference>
<gene>
    <name evidence="9" type="ORF">L198_03910</name>
</gene>
<dbReference type="InterPro" id="IPR052415">
    <property type="entry name" value="Diphthine_MTase"/>
</dbReference>
<feature type="compositionally biased region" description="Acidic residues" evidence="8">
    <location>
        <begin position="54"/>
        <end position="68"/>
    </location>
</feature>
<dbReference type="AlphaFoldDB" id="A0A1E3J920"/>
<dbReference type="EMBL" id="AWGH01000010">
    <property type="protein sequence ID" value="ODN97347.1"/>
    <property type="molecule type" value="Genomic_DNA"/>
</dbReference>
<dbReference type="GeneID" id="30193123"/>
<dbReference type="GO" id="GO:0061685">
    <property type="term" value="F:diphthine methylesterase activity"/>
    <property type="evidence" value="ECO:0007669"/>
    <property type="project" value="UniProtKB-EC"/>
</dbReference>
<evidence type="ECO:0000256" key="8">
    <source>
        <dbReference type="SAM" id="MobiDB-lite"/>
    </source>
</evidence>
<evidence type="ECO:0000256" key="6">
    <source>
        <dbReference type="ARBA" id="ARBA00039131"/>
    </source>
</evidence>
<comment type="caution">
    <text evidence="9">The sequence shown here is derived from an EMBL/GenBank/DDBJ whole genome shotgun (WGS) entry which is preliminary data.</text>
</comment>
<proteinExistence type="inferred from homology"/>
<dbReference type="InterPro" id="IPR036322">
    <property type="entry name" value="WD40_repeat_dom_sf"/>
</dbReference>
<dbReference type="GO" id="GO:0017183">
    <property type="term" value="P:protein histidyl modification to diphthamide"/>
    <property type="evidence" value="ECO:0007669"/>
    <property type="project" value="TreeGrafter"/>
</dbReference>
<keyword evidence="4" id="KW-0378">Hydrolase</keyword>
<evidence type="ECO:0000313" key="9">
    <source>
        <dbReference type="EMBL" id="ODN97347.1"/>
    </source>
</evidence>
<dbReference type="OrthoDB" id="1930760at2759"/>
<evidence type="ECO:0000256" key="2">
    <source>
        <dbReference type="ARBA" id="ARBA00022574"/>
    </source>
</evidence>
<comment type="similarity">
    <text evidence="5">Belongs to the DPH7 family.</text>
</comment>
<protein>
    <recommendedName>
        <fullName evidence="6">methylated diphthine methylhydrolase</fullName>
        <ecNumber evidence="6">3.1.1.97</ecNumber>
    </recommendedName>
</protein>
<evidence type="ECO:0000313" key="10">
    <source>
        <dbReference type="Proteomes" id="UP000094819"/>
    </source>
</evidence>
<dbReference type="InterPro" id="IPR001680">
    <property type="entry name" value="WD40_rpt"/>
</dbReference>
<accession>A0A1E3J920</accession>
<sequence>MSTNKATSLAYVDTVYSADSIEFCPFQGFQDLFVCGTYQIIKPEELEQPKALEEDKDEEESDSDEEEFVPQSTQRKGRLLLFQIDQDCQPNELQRIETPAILDSKWSPHVRTGGGPRLAVADAKGHIALYELNPDTKRLEEVQTIDVEDETRLCLSLDFSHRLEPSVEPSIIASISNGSLSHLTPTPTGYEVSSSWHAHDFEPWITAFDLQDVNTVWSGGDDCKLKRWDLREPFMPSMVNKNFDGGVTTITPSPYTPNLLAIGSYDESLRLFDTRSPRTPLLTLSMGGGIWRVRWHPLVERMGDLLVASMHDGFKVVRLSEQMVGGDWGSLSDDDGSVIKAFEAHESLAYGADWSRLPLENEESAIATCSFYDHAMHLWRG</sequence>
<name>A0A1E3J920_9TREE</name>
<evidence type="ECO:0000256" key="7">
    <source>
        <dbReference type="ARBA" id="ARBA00047551"/>
    </source>
</evidence>
<dbReference type="Proteomes" id="UP000094819">
    <property type="component" value="Unassembled WGS sequence"/>
</dbReference>
<dbReference type="Gene3D" id="2.130.10.10">
    <property type="entry name" value="YVTN repeat-like/Quinoprotein amine dehydrogenase"/>
    <property type="match status" value="1"/>
</dbReference>
<evidence type="ECO:0000256" key="3">
    <source>
        <dbReference type="ARBA" id="ARBA00022737"/>
    </source>
</evidence>
<dbReference type="RefSeq" id="XP_019031949.1">
    <property type="nucleotide sequence ID" value="XM_019176036.1"/>
</dbReference>
<keyword evidence="2" id="KW-0853">WD repeat</keyword>
<evidence type="ECO:0000256" key="4">
    <source>
        <dbReference type="ARBA" id="ARBA00022801"/>
    </source>
</evidence>
<dbReference type="PANTHER" id="PTHR46042">
    <property type="entry name" value="DIPHTHINE METHYLTRANSFERASE"/>
    <property type="match status" value="1"/>
</dbReference>
<comment type="pathway">
    <text evidence="1">Protein modification; peptidyl-diphthamide biosynthesis.</text>
</comment>
<organism evidence="9 10">
    <name type="scientific">Cryptococcus wingfieldii CBS 7118</name>
    <dbReference type="NCBI Taxonomy" id="1295528"/>
    <lineage>
        <taxon>Eukaryota</taxon>
        <taxon>Fungi</taxon>
        <taxon>Dikarya</taxon>
        <taxon>Basidiomycota</taxon>
        <taxon>Agaricomycotina</taxon>
        <taxon>Tremellomycetes</taxon>
        <taxon>Tremellales</taxon>
        <taxon>Cryptococcaceae</taxon>
        <taxon>Cryptococcus</taxon>
    </lineage>
</organism>
<keyword evidence="10" id="KW-1185">Reference proteome</keyword>